<evidence type="ECO:0000256" key="4">
    <source>
        <dbReference type="ARBA" id="ARBA00038560"/>
    </source>
</evidence>
<dbReference type="GO" id="GO:0071978">
    <property type="term" value="P:bacterial-type flagellum-dependent swarming motility"/>
    <property type="evidence" value="ECO:0007669"/>
    <property type="project" value="TreeGrafter"/>
</dbReference>
<accession>A0A4R1BEM8</accession>
<dbReference type="NCBIfam" id="NF009280">
    <property type="entry name" value="PRK12640.1"/>
    <property type="match status" value="1"/>
</dbReference>
<dbReference type="AlphaFoldDB" id="A0A4R1BEM8"/>
<organism evidence="9 10">
    <name type="scientific">Parasulfuritortus cantonensis</name>
    <dbReference type="NCBI Taxonomy" id="2528202"/>
    <lineage>
        <taxon>Bacteria</taxon>
        <taxon>Pseudomonadati</taxon>
        <taxon>Pseudomonadota</taxon>
        <taxon>Betaproteobacteria</taxon>
        <taxon>Nitrosomonadales</taxon>
        <taxon>Thiobacillaceae</taxon>
        <taxon>Parasulfuritortus</taxon>
    </lineage>
</organism>
<dbReference type="Proteomes" id="UP000295443">
    <property type="component" value="Unassembled WGS sequence"/>
</dbReference>
<keyword evidence="9" id="KW-0282">Flagellum</keyword>
<protein>
    <recommendedName>
        <fullName evidence="5 6">Flagellar basal-body rod protein FlgF</fullName>
    </recommendedName>
</protein>
<dbReference type="InterPro" id="IPR010930">
    <property type="entry name" value="Flg_bb/hook_C_dom"/>
</dbReference>
<keyword evidence="9" id="KW-0966">Cell projection</keyword>
<evidence type="ECO:0000256" key="2">
    <source>
        <dbReference type="ARBA" id="ARBA00009677"/>
    </source>
</evidence>
<keyword evidence="10" id="KW-1185">Reference proteome</keyword>
<dbReference type="GO" id="GO:0030694">
    <property type="term" value="C:bacterial-type flagellum basal body, rod"/>
    <property type="evidence" value="ECO:0007669"/>
    <property type="project" value="UniProtKB-UniRule"/>
</dbReference>
<dbReference type="NCBIfam" id="TIGR03506">
    <property type="entry name" value="FlgEFG_subfam"/>
    <property type="match status" value="1"/>
</dbReference>
<evidence type="ECO:0000256" key="3">
    <source>
        <dbReference type="ARBA" id="ARBA00023143"/>
    </source>
</evidence>
<name>A0A4R1BEM8_9PROT</name>
<dbReference type="Pfam" id="PF22692">
    <property type="entry name" value="LlgE_F_G_D1"/>
    <property type="match status" value="1"/>
</dbReference>
<dbReference type="RefSeq" id="WP_131445933.1">
    <property type="nucleotide sequence ID" value="NZ_SJZB01000026.1"/>
</dbReference>
<feature type="domain" description="Flagellar basal-body/hook protein C-terminal" evidence="7">
    <location>
        <begin position="199"/>
        <end position="238"/>
    </location>
</feature>
<evidence type="ECO:0000259" key="8">
    <source>
        <dbReference type="Pfam" id="PF22692"/>
    </source>
</evidence>
<dbReference type="Pfam" id="PF06429">
    <property type="entry name" value="Flg_bbr_C"/>
    <property type="match status" value="1"/>
</dbReference>
<dbReference type="InterPro" id="IPR020013">
    <property type="entry name" value="Flagellar_FlgE/F/G"/>
</dbReference>
<dbReference type="PANTHER" id="PTHR30435">
    <property type="entry name" value="FLAGELLAR PROTEIN"/>
    <property type="match status" value="1"/>
</dbReference>
<comment type="similarity">
    <text evidence="2 6">Belongs to the flagella basal body rod proteins family.</text>
</comment>
<evidence type="ECO:0000313" key="10">
    <source>
        <dbReference type="Proteomes" id="UP000295443"/>
    </source>
</evidence>
<comment type="caution">
    <text evidence="9">The sequence shown here is derived from an EMBL/GenBank/DDBJ whole genome shotgun (WGS) entry which is preliminary data.</text>
</comment>
<dbReference type="InterPro" id="IPR012836">
    <property type="entry name" value="FlgF"/>
</dbReference>
<dbReference type="NCBIfam" id="TIGR02490">
    <property type="entry name" value="flgF"/>
    <property type="match status" value="1"/>
</dbReference>
<evidence type="ECO:0000256" key="1">
    <source>
        <dbReference type="ARBA" id="ARBA00004117"/>
    </source>
</evidence>
<sequence>MDRVVYVAMTGAREITRQQAAVSHNLANIATTGFKAELNVFRALPVVGDGARTRAFVLETTPATDFTPGALQHTGRALDVAVRGSGWIAVQDAGGQEAYTRMGDLQTSINGILQTGTGMNVMGDGGPIAVAPDQEILIASDGTVSTVPTGRARNSVEIAGRIKLVDPSEQDLTRGEDGLFRLKSGQPAQADANIRLAVGTLEGSNVNPAEALVNMISLARQFETQMRVLRTAEDNHKAGDKVLAK</sequence>
<comment type="subunit">
    <text evidence="4 6">The basal body constitutes a major portion of the flagellar organelle and consists of five rings (E,L,P,S, and M) mounted on a central rod. The rod consists of about 26 subunits of FlgG in the distal portion, and FlgB, FlgC and FlgF are thought to build up the proximal portion of the rod with about 6 subunits each.</text>
</comment>
<proteinExistence type="inferred from homology"/>
<dbReference type="OrthoDB" id="9804559at2"/>
<comment type="subcellular location">
    <subcellularLocation>
        <location evidence="1 6">Bacterial flagellum basal body</location>
    </subcellularLocation>
</comment>
<dbReference type="PANTHER" id="PTHR30435:SF18">
    <property type="entry name" value="FLAGELLAR BASAL-BODY ROD PROTEIN FLGF"/>
    <property type="match status" value="1"/>
</dbReference>
<evidence type="ECO:0000259" key="7">
    <source>
        <dbReference type="Pfam" id="PF06429"/>
    </source>
</evidence>
<dbReference type="InterPro" id="IPR037925">
    <property type="entry name" value="FlgE/F/G-like"/>
</dbReference>
<gene>
    <name evidence="9" type="primary">flgF</name>
    <name evidence="9" type="ORF">EZJ19_06830</name>
</gene>
<evidence type="ECO:0000256" key="5">
    <source>
        <dbReference type="ARBA" id="ARBA00040228"/>
    </source>
</evidence>
<evidence type="ECO:0000313" key="9">
    <source>
        <dbReference type="EMBL" id="TCJ15537.1"/>
    </source>
</evidence>
<reference evidence="9 10" key="1">
    <citation type="submission" date="2019-03" db="EMBL/GenBank/DDBJ databases">
        <title>Genome sequence of Thiobacillaceae bacterium LSR1, a sulfur-oxidizing bacterium isolated from freshwater sediment.</title>
        <authorList>
            <person name="Li S."/>
        </authorList>
    </citation>
    <scope>NUCLEOTIDE SEQUENCE [LARGE SCALE GENOMIC DNA]</scope>
    <source>
        <strain evidence="9 10">LSR1</strain>
    </source>
</reference>
<dbReference type="EMBL" id="SJZB01000026">
    <property type="protein sequence ID" value="TCJ15537.1"/>
    <property type="molecule type" value="Genomic_DNA"/>
</dbReference>
<evidence type="ECO:0000256" key="6">
    <source>
        <dbReference type="RuleBase" id="RU362116"/>
    </source>
</evidence>
<keyword evidence="3 6" id="KW-0975">Bacterial flagellum</keyword>
<dbReference type="SUPFAM" id="SSF117143">
    <property type="entry name" value="Flagellar hook protein flgE"/>
    <property type="match status" value="1"/>
</dbReference>
<feature type="domain" description="Flagellar hook protein FlgE/F/G-like D1" evidence="8">
    <location>
        <begin position="81"/>
        <end position="145"/>
    </location>
</feature>
<keyword evidence="9" id="KW-0969">Cilium</keyword>
<dbReference type="InterPro" id="IPR053967">
    <property type="entry name" value="LlgE_F_G-like_D1"/>
</dbReference>